<feature type="chain" id="PRO_5035789698" description="Secreted protein" evidence="1">
    <location>
        <begin position="24"/>
        <end position="83"/>
    </location>
</feature>
<evidence type="ECO:0000313" key="2">
    <source>
        <dbReference type="EMBL" id="KAG2646556.1"/>
    </source>
</evidence>
<feature type="signal peptide" evidence="1">
    <location>
        <begin position="1"/>
        <end position="23"/>
    </location>
</feature>
<keyword evidence="3" id="KW-1185">Reference proteome</keyword>
<protein>
    <recommendedName>
        <fullName evidence="4">Secreted protein</fullName>
    </recommendedName>
</protein>
<evidence type="ECO:0000256" key="1">
    <source>
        <dbReference type="SAM" id="SignalP"/>
    </source>
</evidence>
<reference evidence="2" key="1">
    <citation type="submission" date="2020-05" db="EMBL/GenBank/DDBJ databases">
        <title>WGS assembly of Panicum virgatum.</title>
        <authorList>
            <person name="Lovell J.T."/>
            <person name="Jenkins J."/>
            <person name="Shu S."/>
            <person name="Juenger T.E."/>
            <person name="Schmutz J."/>
        </authorList>
    </citation>
    <scope>NUCLEOTIDE SEQUENCE</scope>
    <source>
        <strain evidence="2">AP13</strain>
    </source>
</reference>
<proteinExistence type="predicted"/>
<name>A0A8T0WLB1_PANVG</name>
<dbReference type="EMBL" id="CM029039">
    <property type="protein sequence ID" value="KAG2646556.1"/>
    <property type="molecule type" value="Genomic_DNA"/>
</dbReference>
<sequence length="83" mass="9460">MCSKRKLYIVVCPLLWTFKHCVTDYIYSILCSTSTCDHCSCDQLQFVLSQASSETCEASTFLYIQMIAEKDERSCLSSLPVRS</sequence>
<gene>
    <name evidence="2" type="ORF">PVAP13_2KG516205</name>
</gene>
<dbReference type="AlphaFoldDB" id="A0A8T0WLB1"/>
<dbReference type="Proteomes" id="UP000823388">
    <property type="component" value="Chromosome 2K"/>
</dbReference>
<comment type="caution">
    <text evidence="2">The sequence shown here is derived from an EMBL/GenBank/DDBJ whole genome shotgun (WGS) entry which is preliminary data.</text>
</comment>
<keyword evidence="1" id="KW-0732">Signal</keyword>
<evidence type="ECO:0000313" key="3">
    <source>
        <dbReference type="Proteomes" id="UP000823388"/>
    </source>
</evidence>
<accession>A0A8T0WLB1</accession>
<evidence type="ECO:0008006" key="4">
    <source>
        <dbReference type="Google" id="ProtNLM"/>
    </source>
</evidence>
<organism evidence="2 3">
    <name type="scientific">Panicum virgatum</name>
    <name type="common">Blackwell switchgrass</name>
    <dbReference type="NCBI Taxonomy" id="38727"/>
    <lineage>
        <taxon>Eukaryota</taxon>
        <taxon>Viridiplantae</taxon>
        <taxon>Streptophyta</taxon>
        <taxon>Embryophyta</taxon>
        <taxon>Tracheophyta</taxon>
        <taxon>Spermatophyta</taxon>
        <taxon>Magnoliopsida</taxon>
        <taxon>Liliopsida</taxon>
        <taxon>Poales</taxon>
        <taxon>Poaceae</taxon>
        <taxon>PACMAD clade</taxon>
        <taxon>Panicoideae</taxon>
        <taxon>Panicodae</taxon>
        <taxon>Paniceae</taxon>
        <taxon>Panicinae</taxon>
        <taxon>Panicum</taxon>
        <taxon>Panicum sect. Hiantes</taxon>
    </lineage>
</organism>